<keyword evidence="4 10" id="KW-0732">Signal</keyword>
<evidence type="ECO:0000313" key="15">
    <source>
        <dbReference type="Proteomes" id="UP001183607"/>
    </source>
</evidence>
<dbReference type="PROSITE" id="PS51318">
    <property type="entry name" value="TAT"/>
    <property type="match status" value="1"/>
</dbReference>
<dbReference type="Pfam" id="PF02868">
    <property type="entry name" value="Peptidase_M4_C"/>
    <property type="match status" value="1"/>
</dbReference>
<evidence type="ECO:0000256" key="3">
    <source>
        <dbReference type="ARBA" id="ARBA00022723"/>
    </source>
</evidence>
<evidence type="ECO:0000256" key="2">
    <source>
        <dbReference type="ARBA" id="ARBA00022670"/>
    </source>
</evidence>
<dbReference type="GO" id="GO:0046872">
    <property type="term" value="F:metal ion binding"/>
    <property type="evidence" value="ECO:0007669"/>
    <property type="project" value="UniProtKB-KW"/>
</dbReference>
<proteinExistence type="inferred from homology"/>
<accession>A0ABD5EBJ7</accession>
<dbReference type="PANTHER" id="PTHR33794">
    <property type="entry name" value="BACILLOLYSIN"/>
    <property type="match status" value="1"/>
</dbReference>
<dbReference type="EMBL" id="JAVRER010000045">
    <property type="protein sequence ID" value="MDT0418448.1"/>
    <property type="molecule type" value="Genomic_DNA"/>
</dbReference>
<sequence length="934" mass="97866">MPSSSTRRIRLAAATSTAALLCGLFTALPARATAPSTGSGHTPDRVAGEHTEVPSFVTGLKDRAAKSATGGKETPAVAAVEHLARHDDVFHTGKLDLSAPKSSTVDGRTTVSFTQRHKGIPVLGAAYKVHTKGAEVESASGSLFTGLTVDATPKLTPRQAQKRLFADESLRKLSPAGRTTEARDLVVLPKGEGILAYQFTVKGTDHAGAPVSQQVYVDAHTGGIAFSYNEIAGVAAAGTAASAPAQAPAEDEDPAATEGPVTAHGTDYDGAAVELNAYRRADGQVELRDRTQKMYARTGGEILTYDARGGDVKNYQSVLPAGTPLASADSTEFPAAATDSGAVDAHANASKVYAFFKKELGRDGIDGKGGTMRAVVNVTSNGVAYPNAFWDGTKMVYGNINGAPASAGLDVVGHEMTHGITEHTAGLLYVSQSGALNEAISDYFGEAMEVDDEGLAMNDPQAGLIGEDLCGHDEDPADCALRDLGDGRRADRDFLNIPLANDNGGVHSNSTIVGGALWDMRKTLGKKFADSVVYTAAQEDFTPWTDFLQARYGIVDAARRLGATSPQLQKIANAFDAHGIVPGWEDVEAPRDSVTLAKDVAPGAEGMDMSHNIAVDGDRWATSYVDLKSFFDGTPEYGIKTGRLSQPEKGATDLSTPGVWMIDPALKGNTLYYSRVGANGADLVSRPAGGGENARETVVAGGLGDQREADVEGKVVTWVDIQGDEADVWVKQGDKPAVNITPAAGTSAVRPRIGGGKVSFIDYGGTRTTELNVYDLGTKKLVKTDAGDLLSSASDYVSNGKYGFAVITNPFLLGFQSVKGYDLSDPANTAKQKSVKLRSIVGSGVQLAVNDTRLIRTDLMASKFGTGNANQPKLEIADVEDVMTGDGGTWQRVSCAVTGQMYPGMADGSQRVVWADTRGTTDIVTRETPAGTCS</sequence>
<feature type="domain" description="FTP" evidence="13">
    <location>
        <begin position="105"/>
        <end position="143"/>
    </location>
</feature>
<keyword evidence="3" id="KW-0479">Metal-binding</keyword>
<comment type="similarity">
    <text evidence="1">Belongs to the peptidase M4 family.</text>
</comment>
<keyword evidence="6" id="KW-0862">Zinc</keyword>
<keyword evidence="5" id="KW-0378">Hydrolase</keyword>
<reference evidence="15" key="1">
    <citation type="submission" date="2023-07" db="EMBL/GenBank/DDBJ databases">
        <title>30 novel species of actinomycetes from the DSMZ collection.</title>
        <authorList>
            <person name="Nouioui I."/>
        </authorList>
    </citation>
    <scope>NUCLEOTIDE SEQUENCE [LARGE SCALE GENOMIC DNA]</scope>
    <source>
        <strain evidence="15">DSM 41982</strain>
    </source>
</reference>
<dbReference type="InterPro" id="IPR050728">
    <property type="entry name" value="Zinc_Metalloprotease_M4"/>
</dbReference>
<dbReference type="InterPro" id="IPR011096">
    <property type="entry name" value="FTP_domain"/>
</dbReference>
<dbReference type="InterPro" id="IPR006311">
    <property type="entry name" value="TAT_signal"/>
</dbReference>
<dbReference type="Pfam" id="PF07504">
    <property type="entry name" value="FTP"/>
    <property type="match status" value="1"/>
</dbReference>
<evidence type="ECO:0000259" key="11">
    <source>
        <dbReference type="Pfam" id="PF01447"/>
    </source>
</evidence>
<keyword evidence="7" id="KW-0482">Metalloprotease</keyword>
<feature type="signal peptide" evidence="10">
    <location>
        <begin position="1"/>
        <end position="32"/>
    </location>
</feature>
<dbReference type="Pfam" id="PF01447">
    <property type="entry name" value="Peptidase_M4"/>
    <property type="match status" value="1"/>
</dbReference>
<feature type="active site" evidence="8">
    <location>
        <position position="415"/>
    </location>
</feature>
<dbReference type="SUPFAM" id="SSF55486">
    <property type="entry name" value="Metalloproteases ('zincins'), catalytic domain"/>
    <property type="match status" value="1"/>
</dbReference>
<evidence type="ECO:0000259" key="12">
    <source>
        <dbReference type="Pfam" id="PF02868"/>
    </source>
</evidence>
<name>A0ABD5EBJ7_9ACTN</name>
<dbReference type="PANTHER" id="PTHR33794:SF1">
    <property type="entry name" value="BACILLOLYSIN"/>
    <property type="match status" value="1"/>
</dbReference>
<dbReference type="InterPro" id="IPR023612">
    <property type="entry name" value="Peptidase_M4"/>
</dbReference>
<evidence type="ECO:0000256" key="5">
    <source>
        <dbReference type="ARBA" id="ARBA00022801"/>
    </source>
</evidence>
<organism evidence="14 15">
    <name type="scientific">Streptomyces evansiae</name>
    <dbReference type="NCBI Taxonomy" id="3075535"/>
    <lineage>
        <taxon>Bacteria</taxon>
        <taxon>Bacillati</taxon>
        <taxon>Actinomycetota</taxon>
        <taxon>Actinomycetes</taxon>
        <taxon>Kitasatosporales</taxon>
        <taxon>Streptomycetaceae</taxon>
        <taxon>Streptomyces</taxon>
    </lineage>
</organism>
<dbReference type="Gene3D" id="1.10.390.10">
    <property type="entry name" value="Neutral Protease Domain 2"/>
    <property type="match status" value="1"/>
</dbReference>
<dbReference type="Gene3D" id="3.10.170.10">
    <property type="match status" value="1"/>
</dbReference>
<dbReference type="GO" id="GO:0006508">
    <property type="term" value="P:proteolysis"/>
    <property type="evidence" value="ECO:0007669"/>
    <property type="project" value="UniProtKB-KW"/>
</dbReference>
<dbReference type="GO" id="GO:0008237">
    <property type="term" value="F:metallopeptidase activity"/>
    <property type="evidence" value="ECO:0007669"/>
    <property type="project" value="UniProtKB-KW"/>
</dbReference>
<evidence type="ECO:0000256" key="6">
    <source>
        <dbReference type="ARBA" id="ARBA00022833"/>
    </source>
</evidence>
<evidence type="ECO:0000256" key="9">
    <source>
        <dbReference type="SAM" id="MobiDB-lite"/>
    </source>
</evidence>
<dbReference type="RefSeq" id="WP_311677483.1">
    <property type="nucleotide sequence ID" value="NZ_JAVRER010000045.1"/>
</dbReference>
<feature type="domain" description="Peptidase M4" evidence="11">
    <location>
        <begin position="263"/>
        <end position="422"/>
    </location>
</feature>
<dbReference type="AlphaFoldDB" id="A0ABD5EBJ7"/>
<dbReference type="InterPro" id="IPR001570">
    <property type="entry name" value="Peptidase_M4_C_domain"/>
</dbReference>
<evidence type="ECO:0000259" key="13">
    <source>
        <dbReference type="Pfam" id="PF07504"/>
    </source>
</evidence>
<feature type="domain" description="Peptidase M4 C-terminal" evidence="12">
    <location>
        <begin position="425"/>
        <end position="580"/>
    </location>
</feature>
<evidence type="ECO:0000256" key="7">
    <source>
        <dbReference type="ARBA" id="ARBA00023049"/>
    </source>
</evidence>
<dbReference type="Proteomes" id="UP001183607">
    <property type="component" value="Unassembled WGS sequence"/>
</dbReference>
<gene>
    <name evidence="14" type="ORF">RM574_23465</name>
</gene>
<dbReference type="CDD" id="cd09597">
    <property type="entry name" value="M4_TLP"/>
    <property type="match status" value="1"/>
</dbReference>
<evidence type="ECO:0000256" key="4">
    <source>
        <dbReference type="ARBA" id="ARBA00022729"/>
    </source>
</evidence>
<dbReference type="PRINTS" id="PR00730">
    <property type="entry name" value="THERMOLYSIN"/>
</dbReference>
<feature type="region of interest" description="Disordered" evidence="9">
    <location>
        <begin position="243"/>
        <end position="266"/>
    </location>
</feature>
<evidence type="ECO:0000313" key="14">
    <source>
        <dbReference type="EMBL" id="MDT0418448.1"/>
    </source>
</evidence>
<evidence type="ECO:0000256" key="8">
    <source>
        <dbReference type="PIRSR" id="PIRSR623612-1"/>
    </source>
</evidence>
<evidence type="ECO:0000256" key="10">
    <source>
        <dbReference type="SAM" id="SignalP"/>
    </source>
</evidence>
<keyword evidence="2" id="KW-0645">Protease</keyword>
<evidence type="ECO:0000256" key="1">
    <source>
        <dbReference type="ARBA" id="ARBA00009388"/>
    </source>
</evidence>
<feature type="chain" id="PRO_5044755008" evidence="10">
    <location>
        <begin position="33"/>
        <end position="934"/>
    </location>
</feature>
<comment type="caution">
    <text evidence="14">The sequence shown here is derived from an EMBL/GenBank/DDBJ whole genome shotgun (WGS) entry which is preliminary data.</text>
</comment>
<dbReference type="Gene3D" id="3.10.450.490">
    <property type="match status" value="1"/>
</dbReference>
<dbReference type="InterPro" id="IPR027268">
    <property type="entry name" value="Peptidase_M4/M1_CTD_sf"/>
</dbReference>
<protein>
    <submittedName>
        <fullName evidence="14">M4 family metallopeptidase</fullName>
    </submittedName>
</protein>
<dbReference type="InterPro" id="IPR013856">
    <property type="entry name" value="Peptidase_M4_domain"/>
</dbReference>
<feature type="active site" description="Proton donor" evidence="8">
    <location>
        <position position="507"/>
    </location>
</feature>